<name>X0WJS3_9ZZZZ</name>
<gene>
    <name evidence="7" type="ORF">S01H1_41375</name>
</gene>
<comment type="caution">
    <text evidence="7">The sequence shown here is derived from an EMBL/GenBank/DDBJ whole genome shotgun (WGS) entry which is preliminary data.</text>
</comment>
<dbReference type="PANTHER" id="PTHR47514:SF1">
    <property type="entry name" value="TRANSKETOLASE N-TERMINAL SECTION-RELATED"/>
    <property type="match status" value="1"/>
</dbReference>
<dbReference type="InterPro" id="IPR005474">
    <property type="entry name" value="Transketolase_N"/>
</dbReference>
<organism evidence="7">
    <name type="scientific">marine sediment metagenome</name>
    <dbReference type="NCBI Taxonomy" id="412755"/>
    <lineage>
        <taxon>unclassified sequences</taxon>
        <taxon>metagenomes</taxon>
        <taxon>ecological metagenomes</taxon>
    </lineage>
</organism>
<dbReference type="AlphaFoldDB" id="X0WJS3"/>
<dbReference type="PANTHER" id="PTHR47514">
    <property type="entry name" value="TRANSKETOLASE N-TERMINAL SECTION-RELATED"/>
    <property type="match status" value="1"/>
</dbReference>
<dbReference type="PROSITE" id="PS00801">
    <property type="entry name" value="TRANSKETOLASE_1"/>
    <property type="match status" value="1"/>
</dbReference>
<dbReference type="GO" id="GO:0016740">
    <property type="term" value="F:transferase activity"/>
    <property type="evidence" value="ECO:0007669"/>
    <property type="project" value="UniProtKB-KW"/>
</dbReference>
<evidence type="ECO:0000259" key="6">
    <source>
        <dbReference type="Pfam" id="PF00456"/>
    </source>
</evidence>
<evidence type="ECO:0000256" key="5">
    <source>
        <dbReference type="ARBA" id="ARBA00023052"/>
    </source>
</evidence>
<evidence type="ECO:0000256" key="3">
    <source>
        <dbReference type="ARBA" id="ARBA00022679"/>
    </source>
</evidence>
<dbReference type="InterPro" id="IPR049557">
    <property type="entry name" value="Transketolase_CS"/>
</dbReference>
<evidence type="ECO:0000313" key="7">
    <source>
        <dbReference type="EMBL" id="GAG12936.1"/>
    </source>
</evidence>
<feature type="domain" description="Transketolase N-terminal" evidence="6">
    <location>
        <begin position="14"/>
        <end position="137"/>
    </location>
</feature>
<sequence>MKYALDEQQIKKLKRIANEIRATALQMIFKAGSGHPGGMLSCADILTFLYEKELRIRSSEPDWMDRDRLVLSKGHACPILYAELARLGFFPKKLLISLRQVGSILQGMPNMCMTPGVDMTTGSLGIGFSAAVGMALAA</sequence>
<keyword evidence="5" id="KW-0786">Thiamine pyrophosphate</keyword>
<evidence type="ECO:0000256" key="2">
    <source>
        <dbReference type="ARBA" id="ARBA00007131"/>
    </source>
</evidence>
<keyword evidence="4" id="KW-0479">Metal-binding</keyword>
<dbReference type="SUPFAM" id="SSF52518">
    <property type="entry name" value="Thiamin diphosphate-binding fold (THDP-binding)"/>
    <property type="match status" value="1"/>
</dbReference>
<evidence type="ECO:0000256" key="4">
    <source>
        <dbReference type="ARBA" id="ARBA00022723"/>
    </source>
</evidence>
<accession>X0WJS3</accession>
<keyword evidence="3" id="KW-0808">Transferase</keyword>
<comment type="similarity">
    <text evidence="2">Belongs to the transketolase family.</text>
</comment>
<dbReference type="InterPro" id="IPR029061">
    <property type="entry name" value="THDP-binding"/>
</dbReference>
<reference evidence="7" key="1">
    <citation type="journal article" date="2014" name="Front. Microbiol.">
        <title>High frequency of phylogenetically diverse reductive dehalogenase-homologous genes in deep subseafloor sedimentary metagenomes.</title>
        <authorList>
            <person name="Kawai M."/>
            <person name="Futagami T."/>
            <person name="Toyoda A."/>
            <person name="Takaki Y."/>
            <person name="Nishi S."/>
            <person name="Hori S."/>
            <person name="Arai W."/>
            <person name="Tsubouchi T."/>
            <person name="Morono Y."/>
            <person name="Uchiyama I."/>
            <person name="Ito T."/>
            <person name="Fujiyama A."/>
            <person name="Inagaki F."/>
            <person name="Takami H."/>
        </authorList>
    </citation>
    <scope>NUCLEOTIDE SEQUENCE</scope>
    <source>
        <strain evidence="7">Expedition CK06-06</strain>
    </source>
</reference>
<dbReference type="Pfam" id="PF00456">
    <property type="entry name" value="Transketolase_N"/>
    <property type="match status" value="1"/>
</dbReference>
<comment type="cofactor">
    <cofactor evidence="1">
        <name>thiamine diphosphate</name>
        <dbReference type="ChEBI" id="CHEBI:58937"/>
    </cofactor>
</comment>
<feature type="non-terminal residue" evidence="7">
    <location>
        <position position="138"/>
    </location>
</feature>
<protein>
    <recommendedName>
        <fullName evidence="6">Transketolase N-terminal domain-containing protein</fullName>
    </recommendedName>
</protein>
<dbReference type="GO" id="GO:0046872">
    <property type="term" value="F:metal ion binding"/>
    <property type="evidence" value="ECO:0007669"/>
    <property type="project" value="UniProtKB-KW"/>
</dbReference>
<evidence type="ECO:0000256" key="1">
    <source>
        <dbReference type="ARBA" id="ARBA00001964"/>
    </source>
</evidence>
<proteinExistence type="inferred from homology"/>
<dbReference type="EMBL" id="BARS01026240">
    <property type="protein sequence ID" value="GAG12936.1"/>
    <property type="molecule type" value="Genomic_DNA"/>
</dbReference>
<dbReference type="Gene3D" id="3.40.50.970">
    <property type="match status" value="1"/>
</dbReference>